<organism evidence="2 3">
    <name type="scientific">Haemaphysalis longicornis</name>
    <name type="common">Bush tick</name>
    <dbReference type="NCBI Taxonomy" id="44386"/>
    <lineage>
        <taxon>Eukaryota</taxon>
        <taxon>Metazoa</taxon>
        <taxon>Ecdysozoa</taxon>
        <taxon>Arthropoda</taxon>
        <taxon>Chelicerata</taxon>
        <taxon>Arachnida</taxon>
        <taxon>Acari</taxon>
        <taxon>Parasitiformes</taxon>
        <taxon>Ixodida</taxon>
        <taxon>Ixodoidea</taxon>
        <taxon>Ixodidae</taxon>
        <taxon>Haemaphysalinae</taxon>
        <taxon>Haemaphysalis</taxon>
    </lineage>
</organism>
<dbReference type="EMBL" id="JABSTR010000004">
    <property type="protein sequence ID" value="KAH9369052.1"/>
    <property type="molecule type" value="Genomic_DNA"/>
</dbReference>
<accession>A0A9J6G3T7</accession>
<comment type="caution">
    <text evidence="2">The sequence shown here is derived from an EMBL/GenBank/DDBJ whole genome shotgun (WGS) entry which is preliminary data.</text>
</comment>
<feature type="compositionally biased region" description="Low complexity" evidence="1">
    <location>
        <begin position="81"/>
        <end position="94"/>
    </location>
</feature>
<dbReference type="Proteomes" id="UP000821853">
    <property type="component" value="Chromosome 2"/>
</dbReference>
<reference evidence="2 3" key="1">
    <citation type="journal article" date="2020" name="Cell">
        <title>Large-Scale Comparative Analyses of Tick Genomes Elucidate Their Genetic Diversity and Vector Capacities.</title>
        <authorList>
            <consortium name="Tick Genome and Microbiome Consortium (TIGMIC)"/>
            <person name="Jia N."/>
            <person name="Wang J."/>
            <person name="Shi W."/>
            <person name="Du L."/>
            <person name="Sun Y."/>
            <person name="Zhan W."/>
            <person name="Jiang J.F."/>
            <person name="Wang Q."/>
            <person name="Zhang B."/>
            <person name="Ji P."/>
            <person name="Bell-Sakyi L."/>
            <person name="Cui X.M."/>
            <person name="Yuan T.T."/>
            <person name="Jiang B.G."/>
            <person name="Yang W.F."/>
            <person name="Lam T.T."/>
            <person name="Chang Q.C."/>
            <person name="Ding S.J."/>
            <person name="Wang X.J."/>
            <person name="Zhu J.G."/>
            <person name="Ruan X.D."/>
            <person name="Zhao L."/>
            <person name="Wei J.T."/>
            <person name="Ye R.Z."/>
            <person name="Que T.C."/>
            <person name="Du C.H."/>
            <person name="Zhou Y.H."/>
            <person name="Cheng J.X."/>
            <person name="Dai P.F."/>
            <person name="Guo W.B."/>
            <person name="Han X.H."/>
            <person name="Huang E.J."/>
            <person name="Li L.F."/>
            <person name="Wei W."/>
            <person name="Gao Y.C."/>
            <person name="Liu J.Z."/>
            <person name="Shao H.Z."/>
            <person name="Wang X."/>
            <person name="Wang C.C."/>
            <person name="Yang T.C."/>
            <person name="Huo Q.B."/>
            <person name="Li W."/>
            <person name="Chen H.Y."/>
            <person name="Chen S.E."/>
            <person name="Zhou L.G."/>
            <person name="Ni X.B."/>
            <person name="Tian J.H."/>
            <person name="Sheng Y."/>
            <person name="Liu T."/>
            <person name="Pan Y.S."/>
            <person name="Xia L.Y."/>
            <person name="Li J."/>
            <person name="Zhao F."/>
            <person name="Cao W.C."/>
        </authorList>
    </citation>
    <scope>NUCLEOTIDE SEQUENCE [LARGE SCALE GENOMIC DNA]</scope>
    <source>
        <strain evidence="2">HaeL-2018</strain>
    </source>
</reference>
<evidence type="ECO:0000313" key="2">
    <source>
        <dbReference type="EMBL" id="KAH9369052.1"/>
    </source>
</evidence>
<sequence length="119" mass="13109">MEKIAAQFEILIDETTPIVHYDPAPLTQPHPFRSTRHCQAVAPSATLRTALCARKTKNAFMTTLTSSPKFSPTALFSTGDAQPQLPASSPQPEQEAFVTYNLTHAPQRLKLQDYTLPAT</sequence>
<proteinExistence type="predicted"/>
<dbReference type="VEuPathDB" id="VectorBase:HLOH_062341"/>
<dbReference type="AlphaFoldDB" id="A0A9J6G3T7"/>
<evidence type="ECO:0000256" key="1">
    <source>
        <dbReference type="SAM" id="MobiDB-lite"/>
    </source>
</evidence>
<evidence type="ECO:0000313" key="3">
    <source>
        <dbReference type="Proteomes" id="UP000821853"/>
    </source>
</evidence>
<protein>
    <submittedName>
        <fullName evidence="2">Uncharacterized protein</fullName>
    </submittedName>
</protein>
<feature type="region of interest" description="Disordered" evidence="1">
    <location>
        <begin position="75"/>
        <end position="94"/>
    </location>
</feature>
<name>A0A9J6G3T7_HAELO</name>
<gene>
    <name evidence="2" type="ORF">HPB48_002602</name>
</gene>
<keyword evidence="3" id="KW-1185">Reference proteome</keyword>